<keyword evidence="1" id="KW-1133">Transmembrane helix</keyword>
<protein>
    <recommendedName>
        <fullName evidence="4">Phage terminase large subunit-like protein</fullName>
    </recommendedName>
</protein>
<dbReference type="EMBL" id="VLLA01000044">
    <property type="protein sequence ID" value="TWI58291.1"/>
    <property type="molecule type" value="Genomic_DNA"/>
</dbReference>
<proteinExistence type="predicted"/>
<evidence type="ECO:0000313" key="3">
    <source>
        <dbReference type="Proteomes" id="UP000316291"/>
    </source>
</evidence>
<reference evidence="2 3" key="1">
    <citation type="journal article" date="2015" name="Stand. Genomic Sci.">
        <title>Genomic Encyclopedia of Bacterial and Archaeal Type Strains, Phase III: the genomes of soil and plant-associated and newly described type strains.</title>
        <authorList>
            <person name="Whitman W.B."/>
            <person name="Woyke T."/>
            <person name="Klenk H.P."/>
            <person name="Zhou Y."/>
            <person name="Lilburn T.G."/>
            <person name="Beck B.J."/>
            <person name="De Vos P."/>
            <person name="Vandamme P."/>
            <person name="Eisen J.A."/>
            <person name="Garrity G."/>
            <person name="Hugenholtz P."/>
            <person name="Kyrpides N.C."/>
        </authorList>
    </citation>
    <scope>NUCLEOTIDE SEQUENCE [LARGE SCALE GENOMIC DNA]</scope>
    <source>
        <strain evidence="2 3">CGMCC 1.10948</strain>
    </source>
</reference>
<keyword evidence="1" id="KW-0812">Transmembrane</keyword>
<organism evidence="2 3">
    <name type="scientific">Bradyrhizobium huanghuaihaiense</name>
    <dbReference type="NCBI Taxonomy" id="990078"/>
    <lineage>
        <taxon>Bacteria</taxon>
        <taxon>Pseudomonadati</taxon>
        <taxon>Pseudomonadota</taxon>
        <taxon>Alphaproteobacteria</taxon>
        <taxon>Hyphomicrobiales</taxon>
        <taxon>Nitrobacteraceae</taxon>
        <taxon>Bradyrhizobium</taxon>
    </lineage>
</organism>
<evidence type="ECO:0000256" key="1">
    <source>
        <dbReference type="SAM" id="Phobius"/>
    </source>
</evidence>
<dbReference type="RefSeq" id="WP_244636063.1">
    <property type="nucleotide sequence ID" value="NZ_VLLA01000044.1"/>
</dbReference>
<comment type="caution">
    <text evidence="2">The sequence shown here is derived from an EMBL/GenBank/DDBJ whole genome shotgun (WGS) entry which is preliminary data.</text>
</comment>
<accession>A0A562QNF1</accession>
<keyword evidence="3" id="KW-1185">Reference proteome</keyword>
<keyword evidence="1" id="KW-0472">Membrane</keyword>
<evidence type="ECO:0000313" key="2">
    <source>
        <dbReference type="EMBL" id="TWI58291.1"/>
    </source>
</evidence>
<dbReference type="AlphaFoldDB" id="A0A562QNF1"/>
<feature type="transmembrane region" description="Helical" evidence="1">
    <location>
        <begin position="99"/>
        <end position="117"/>
    </location>
</feature>
<dbReference type="Gene3D" id="3.30.420.240">
    <property type="match status" value="1"/>
</dbReference>
<dbReference type="Proteomes" id="UP000316291">
    <property type="component" value="Unassembled WGS sequence"/>
</dbReference>
<dbReference type="InterPro" id="IPR027417">
    <property type="entry name" value="P-loop_NTPase"/>
</dbReference>
<dbReference type="Gene3D" id="3.40.50.300">
    <property type="entry name" value="P-loop containing nucleotide triphosphate hydrolases"/>
    <property type="match status" value="1"/>
</dbReference>
<sequence length="517" mass="57720">MIQRYRASAEHGKPIPRLRSRQDGSIIDCIHDPQLFASWFEDDWQSWQPWLAFLCALFALPMDADQLGIYRECTSRNDAPSEIAREAWLVCGRRAGKSFVLALVAVFLAAFFDYRPYLAPGERGTILVIAADRKQSRVILRYIAALLKGVPMLAQLITRETAEGFDLANSVSIEVATCSFRSVRGYTLVAALLDEVAFWRAEDSTEPDYEVLNALRPGMSTIPNSMLLCASSPYSRRGVLYEAHRAHFGREHDPVLVWQAATRRMNPSVPQSFIDAEMERDAASARAEYLAQFRADIEDFITREAVEACISKNVYERGRIERMKYSAFCDPSGGSADSMTLAIASKQNGIATLDALRERKPPFSPEQVVGEFAKLLKSYGITKILGDRYGGDWVKEPFRAHGITYDSAAKPKSDLYRDFLPLVNSRKVDLLDHPKLLQQLVGLERRVTRSGKDSIDHGPGAHDDIANAVAGALTSVGVRKYAYDSSMAWVGTGHIDDNTDFRAGRITRYLFSGGLIR</sequence>
<name>A0A562QNF1_9BRAD</name>
<gene>
    <name evidence="2" type="ORF">IQ16_08197</name>
</gene>
<evidence type="ECO:0008006" key="4">
    <source>
        <dbReference type="Google" id="ProtNLM"/>
    </source>
</evidence>